<comment type="caution">
    <text evidence="5">The sequence shown here is derived from an EMBL/GenBank/DDBJ whole genome shotgun (WGS) entry which is preliminary data.</text>
</comment>
<organism evidence="5 6">
    <name type="scientific">Mycena albidolilacea</name>
    <dbReference type="NCBI Taxonomy" id="1033008"/>
    <lineage>
        <taxon>Eukaryota</taxon>
        <taxon>Fungi</taxon>
        <taxon>Dikarya</taxon>
        <taxon>Basidiomycota</taxon>
        <taxon>Agaricomycotina</taxon>
        <taxon>Agaricomycetes</taxon>
        <taxon>Agaricomycetidae</taxon>
        <taxon>Agaricales</taxon>
        <taxon>Marasmiineae</taxon>
        <taxon>Mycenaceae</taxon>
        <taxon>Mycena</taxon>
    </lineage>
</organism>
<evidence type="ECO:0000256" key="3">
    <source>
        <dbReference type="ARBA" id="ARBA00022691"/>
    </source>
</evidence>
<dbReference type="InterPro" id="IPR029063">
    <property type="entry name" value="SAM-dependent_MTases_sf"/>
</dbReference>
<name>A0AAD6ZD18_9AGAR</name>
<evidence type="ECO:0008006" key="7">
    <source>
        <dbReference type="Google" id="ProtNLM"/>
    </source>
</evidence>
<evidence type="ECO:0000256" key="1">
    <source>
        <dbReference type="ARBA" id="ARBA00005179"/>
    </source>
</evidence>
<comment type="pathway">
    <text evidence="1">Secondary metabolite biosynthesis.</text>
</comment>
<keyword evidence="3" id="KW-0949">S-adenosyl-L-methionine</keyword>
<keyword evidence="2" id="KW-0808">Transferase</keyword>
<comment type="similarity">
    <text evidence="4">Belongs to the class I-like SAM-binding methyltransferase superfamily.</text>
</comment>
<evidence type="ECO:0000256" key="2">
    <source>
        <dbReference type="ARBA" id="ARBA00022679"/>
    </source>
</evidence>
<protein>
    <recommendedName>
        <fullName evidence="7">Methyltransferase domain-containing protein</fullName>
    </recommendedName>
</protein>
<dbReference type="PANTHER" id="PTHR35897">
    <property type="entry name" value="METHYLTRANSFERASE AUSD"/>
    <property type="match status" value="1"/>
</dbReference>
<gene>
    <name evidence="5" type="ORF">DFH08DRAFT_917679</name>
</gene>
<evidence type="ECO:0000313" key="6">
    <source>
        <dbReference type="Proteomes" id="UP001218218"/>
    </source>
</evidence>
<dbReference type="SUPFAM" id="SSF53335">
    <property type="entry name" value="S-adenosyl-L-methionine-dependent methyltransferases"/>
    <property type="match status" value="1"/>
</dbReference>
<dbReference type="Proteomes" id="UP001218218">
    <property type="component" value="Unassembled WGS sequence"/>
</dbReference>
<keyword evidence="6" id="KW-1185">Reference proteome</keyword>
<dbReference type="GO" id="GO:0016740">
    <property type="term" value="F:transferase activity"/>
    <property type="evidence" value="ECO:0007669"/>
    <property type="project" value="UniProtKB-KW"/>
</dbReference>
<dbReference type="PANTHER" id="PTHR35897:SF1">
    <property type="entry name" value="METHYLTRANSFERASE AUSD"/>
    <property type="match status" value="1"/>
</dbReference>
<sequence>MATNIPPLDENLWHVGGEGLQFLASQTGISDADELKKHVLAIQAKAYQVGADAMVSILNFISCRLRMAGLPAYSQIKTLLHERPEAILLDLGCCFGTDIRKMAADGFPVQNLVACDLYREFWDLGHELFRSTPETFPVAFLAGDVLDRGFLARAEPQPTATSTAPSPPLSTIRSLIDLSGHISILHTSYLFHMFDEQEQTDLVRSIAGLLSPLPGSMIFGSQVGSKTTSYRPRPPRYTGDRAPIFAPSPESWTAIWEDIFPKGAVHIEATLREREDCHPWELLAPVPGLDDGVLTWSITRL</sequence>
<accession>A0AAD6ZD18</accession>
<dbReference type="AlphaFoldDB" id="A0AAD6ZD18"/>
<evidence type="ECO:0000313" key="5">
    <source>
        <dbReference type="EMBL" id="KAJ7315582.1"/>
    </source>
</evidence>
<evidence type="ECO:0000256" key="4">
    <source>
        <dbReference type="ARBA" id="ARBA00038314"/>
    </source>
</evidence>
<dbReference type="Gene3D" id="3.40.50.150">
    <property type="entry name" value="Vaccinia Virus protein VP39"/>
    <property type="match status" value="1"/>
</dbReference>
<dbReference type="EMBL" id="JARIHO010000061">
    <property type="protein sequence ID" value="KAJ7315582.1"/>
    <property type="molecule type" value="Genomic_DNA"/>
</dbReference>
<reference evidence="5" key="1">
    <citation type="submission" date="2023-03" db="EMBL/GenBank/DDBJ databases">
        <title>Massive genome expansion in bonnet fungi (Mycena s.s.) driven by repeated elements and novel gene families across ecological guilds.</title>
        <authorList>
            <consortium name="Lawrence Berkeley National Laboratory"/>
            <person name="Harder C.B."/>
            <person name="Miyauchi S."/>
            <person name="Viragh M."/>
            <person name="Kuo A."/>
            <person name="Thoen E."/>
            <person name="Andreopoulos B."/>
            <person name="Lu D."/>
            <person name="Skrede I."/>
            <person name="Drula E."/>
            <person name="Henrissat B."/>
            <person name="Morin E."/>
            <person name="Kohler A."/>
            <person name="Barry K."/>
            <person name="LaButti K."/>
            <person name="Morin E."/>
            <person name="Salamov A."/>
            <person name="Lipzen A."/>
            <person name="Mereny Z."/>
            <person name="Hegedus B."/>
            <person name="Baldrian P."/>
            <person name="Stursova M."/>
            <person name="Weitz H."/>
            <person name="Taylor A."/>
            <person name="Grigoriev I.V."/>
            <person name="Nagy L.G."/>
            <person name="Martin F."/>
            <person name="Kauserud H."/>
        </authorList>
    </citation>
    <scope>NUCLEOTIDE SEQUENCE</scope>
    <source>
        <strain evidence="5">CBHHK002</strain>
    </source>
</reference>
<proteinExistence type="inferred from homology"/>
<dbReference type="InterPro" id="IPR051654">
    <property type="entry name" value="Meroterpenoid_MTases"/>
</dbReference>